<keyword evidence="1" id="KW-0732">Signal</keyword>
<dbReference type="AlphaFoldDB" id="E6K8B8"/>
<dbReference type="Proteomes" id="UP000003112">
    <property type="component" value="Unassembled WGS sequence"/>
</dbReference>
<sequence length="175" mass="19161">MIDRIYKLKRIGTMMKKLGTMVVALMMAVGAHAQFEEGKVYVGASLTGINLNYNGNDGFNLGAQAHVGYLCMDNLMLLGQVGYEHKGTDGMPDKLTLGVAGRYYIIQNGLYLGAGCKLVHANHNYNDVMPGVEVGYAFFLSRTVTVEPAIYYDQSFKDHSNYSTIGLKIGIGVYL</sequence>
<organism evidence="2 3">
    <name type="scientific">Segatella buccae ATCC 33574</name>
    <dbReference type="NCBI Taxonomy" id="873513"/>
    <lineage>
        <taxon>Bacteria</taxon>
        <taxon>Pseudomonadati</taxon>
        <taxon>Bacteroidota</taxon>
        <taxon>Bacteroidia</taxon>
        <taxon>Bacteroidales</taxon>
        <taxon>Prevotellaceae</taxon>
        <taxon>Segatella</taxon>
    </lineage>
</organism>
<feature type="signal peptide" evidence="1">
    <location>
        <begin position="1"/>
        <end position="33"/>
    </location>
</feature>
<evidence type="ECO:0000313" key="3">
    <source>
        <dbReference type="Proteomes" id="UP000003112"/>
    </source>
</evidence>
<evidence type="ECO:0000313" key="2">
    <source>
        <dbReference type="EMBL" id="EFU30418.1"/>
    </source>
</evidence>
<feature type="chain" id="PRO_5003207007" description="Outer membrane protein beta-barrel domain-containing protein" evidence="1">
    <location>
        <begin position="34"/>
        <end position="175"/>
    </location>
</feature>
<evidence type="ECO:0000256" key="1">
    <source>
        <dbReference type="SAM" id="SignalP"/>
    </source>
</evidence>
<dbReference type="EMBL" id="AEPD01000028">
    <property type="protein sequence ID" value="EFU30418.1"/>
    <property type="molecule type" value="Genomic_DNA"/>
</dbReference>
<protein>
    <recommendedName>
        <fullName evidence="4">Outer membrane protein beta-barrel domain-containing protein</fullName>
    </recommendedName>
</protein>
<dbReference type="STRING" id="873513.HMPREF6485_1697"/>
<comment type="caution">
    <text evidence="2">The sequence shown here is derived from an EMBL/GenBank/DDBJ whole genome shotgun (WGS) entry which is preliminary data.</text>
</comment>
<name>E6K8B8_9BACT</name>
<reference evidence="2 3" key="1">
    <citation type="submission" date="2010-10" db="EMBL/GenBank/DDBJ databases">
        <authorList>
            <person name="Muzny D."/>
            <person name="Qin X."/>
            <person name="Deng J."/>
            <person name="Jiang H."/>
            <person name="Liu Y."/>
            <person name="Qu J."/>
            <person name="Song X.-Z."/>
            <person name="Zhang L."/>
            <person name="Thornton R."/>
            <person name="Coyle M."/>
            <person name="Francisco L."/>
            <person name="Jackson L."/>
            <person name="Javaid M."/>
            <person name="Korchina V."/>
            <person name="Kovar C."/>
            <person name="Mata R."/>
            <person name="Mathew T."/>
            <person name="Ngo R."/>
            <person name="Nguyen L."/>
            <person name="Nguyen N."/>
            <person name="Okwuonu G."/>
            <person name="Ongeri F."/>
            <person name="Pham C."/>
            <person name="Simmons D."/>
            <person name="Wilczek-Boney K."/>
            <person name="Hale W."/>
            <person name="Jakkamsetti A."/>
            <person name="Pham P."/>
            <person name="Ruth R."/>
            <person name="San Lucas F."/>
            <person name="Warren J."/>
            <person name="Zhang J."/>
            <person name="Zhao Z."/>
            <person name="Zhou C."/>
            <person name="Zhu D."/>
            <person name="Lee S."/>
            <person name="Bess C."/>
            <person name="Blankenburg K."/>
            <person name="Forbes L."/>
            <person name="Fu Q."/>
            <person name="Gubbala S."/>
            <person name="Hirani K."/>
            <person name="Jayaseelan J.C."/>
            <person name="Lara F."/>
            <person name="Munidasa M."/>
            <person name="Palculict T."/>
            <person name="Patil S."/>
            <person name="Pu L.-L."/>
            <person name="Saada N."/>
            <person name="Tang L."/>
            <person name="Weissenberger G."/>
            <person name="Zhu Y."/>
            <person name="Hemphill L."/>
            <person name="Shang Y."/>
            <person name="Youmans B."/>
            <person name="Ayvaz T."/>
            <person name="Ross M."/>
            <person name="Santibanez J."/>
            <person name="Aqrawi P."/>
            <person name="Gross S."/>
            <person name="Joshi V."/>
            <person name="Fowler G."/>
            <person name="Nazareth L."/>
            <person name="Reid J."/>
            <person name="Worley K."/>
            <person name="Petrosino J."/>
            <person name="Highlander S."/>
            <person name="Gibbs R."/>
        </authorList>
    </citation>
    <scope>NUCLEOTIDE SEQUENCE [LARGE SCALE GENOMIC DNA]</scope>
    <source>
        <strain evidence="2 3">ATCC 33574</strain>
    </source>
</reference>
<accession>E6K8B8</accession>
<dbReference type="eggNOG" id="COG4771">
    <property type="taxonomic scope" value="Bacteria"/>
</dbReference>
<evidence type="ECO:0008006" key="4">
    <source>
        <dbReference type="Google" id="ProtNLM"/>
    </source>
</evidence>
<keyword evidence="3" id="KW-1185">Reference proteome</keyword>
<proteinExistence type="predicted"/>
<gene>
    <name evidence="2" type="ORF">HMPREF6485_1697</name>
</gene>
<dbReference type="HOGENOM" id="CLU_1617504_0_0_10"/>